<dbReference type="Pfam" id="PF13505">
    <property type="entry name" value="OMP_b-brl"/>
    <property type="match status" value="1"/>
</dbReference>
<organism evidence="4 5">
    <name type="scientific">Algoriphagus jejuensis</name>
    <dbReference type="NCBI Taxonomy" id="419934"/>
    <lineage>
        <taxon>Bacteria</taxon>
        <taxon>Pseudomonadati</taxon>
        <taxon>Bacteroidota</taxon>
        <taxon>Cytophagia</taxon>
        <taxon>Cytophagales</taxon>
        <taxon>Cyclobacteriaceae</taxon>
        <taxon>Algoriphagus</taxon>
    </lineage>
</organism>
<evidence type="ECO:0000256" key="2">
    <source>
        <dbReference type="SAM" id="SignalP"/>
    </source>
</evidence>
<name>A0ABP3YB00_9BACT</name>
<evidence type="ECO:0000256" key="1">
    <source>
        <dbReference type="ARBA" id="ARBA00022729"/>
    </source>
</evidence>
<evidence type="ECO:0000259" key="3">
    <source>
        <dbReference type="Pfam" id="PF13505"/>
    </source>
</evidence>
<accession>A0ABP3YB00</accession>
<evidence type="ECO:0000313" key="4">
    <source>
        <dbReference type="EMBL" id="GAA0878651.1"/>
    </source>
</evidence>
<keyword evidence="1 2" id="KW-0732">Signal</keyword>
<feature type="domain" description="Outer membrane protein beta-barrel" evidence="3">
    <location>
        <begin position="9"/>
        <end position="193"/>
    </location>
</feature>
<feature type="signal peptide" evidence="2">
    <location>
        <begin position="1"/>
        <end position="21"/>
    </location>
</feature>
<feature type="chain" id="PRO_5047436029" description="Outer membrane protein beta-barrel domain-containing protein" evidence="2">
    <location>
        <begin position="22"/>
        <end position="198"/>
    </location>
</feature>
<comment type="caution">
    <text evidence="4">The sequence shown here is derived from an EMBL/GenBank/DDBJ whole genome shotgun (WGS) entry which is preliminary data.</text>
</comment>
<dbReference type="Gene3D" id="2.40.160.20">
    <property type="match status" value="1"/>
</dbReference>
<protein>
    <recommendedName>
        <fullName evidence="3">Outer membrane protein beta-barrel domain-containing protein</fullName>
    </recommendedName>
</protein>
<sequence length="198" mass="22046">MKKFLILSAFLVLILASNANSQSMTTVSYSMGLATGDLGEYASTFSGRGFTLDYRKMVQPNIGVGFYGGWNVFYDERPFDSYTVDNRTVSGKQYRYVNSAPMMIAADYYLKPGEDFNPYVGLGVGTIYTERATDMGIYRFTEDAWSFAFTPQVGFLYSLNRYAGISVSAKYNMGLAAGDFDKGQSYLSFNIGYVFMGN</sequence>
<proteinExistence type="predicted"/>
<dbReference type="InterPro" id="IPR027385">
    <property type="entry name" value="Beta-barrel_OMP"/>
</dbReference>
<dbReference type="InterPro" id="IPR011250">
    <property type="entry name" value="OMP/PagP_B-barrel"/>
</dbReference>
<dbReference type="RefSeq" id="WP_343850246.1">
    <property type="nucleotide sequence ID" value="NZ_BAAAFI010000007.1"/>
</dbReference>
<keyword evidence="5" id="KW-1185">Reference proteome</keyword>
<gene>
    <name evidence="4" type="ORF">GCM10009119_16190</name>
</gene>
<dbReference type="EMBL" id="BAAAFI010000007">
    <property type="protein sequence ID" value="GAA0878651.1"/>
    <property type="molecule type" value="Genomic_DNA"/>
</dbReference>
<evidence type="ECO:0000313" key="5">
    <source>
        <dbReference type="Proteomes" id="UP001500469"/>
    </source>
</evidence>
<dbReference type="SUPFAM" id="SSF56925">
    <property type="entry name" value="OMPA-like"/>
    <property type="match status" value="1"/>
</dbReference>
<reference evidence="5" key="1">
    <citation type="journal article" date="2019" name="Int. J. Syst. Evol. Microbiol.">
        <title>The Global Catalogue of Microorganisms (GCM) 10K type strain sequencing project: providing services to taxonomists for standard genome sequencing and annotation.</title>
        <authorList>
            <consortium name="The Broad Institute Genomics Platform"/>
            <consortium name="The Broad Institute Genome Sequencing Center for Infectious Disease"/>
            <person name="Wu L."/>
            <person name="Ma J."/>
        </authorList>
    </citation>
    <scope>NUCLEOTIDE SEQUENCE [LARGE SCALE GENOMIC DNA]</scope>
    <source>
        <strain evidence="5">JCM 16112</strain>
    </source>
</reference>
<dbReference type="Proteomes" id="UP001500469">
    <property type="component" value="Unassembled WGS sequence"/>
</dbReference>